<feature type="domain" description="3-dehydroquinate synthase N-terminal" evidence="1">
    <location>
        <begin position="5"/>
        <end position="45"/>
    </location>
</feature>
<reference evidence="2 3" key="1">
    <citation type="submission" date="2017-06" db="EMBL/GenBank/DDBJ databases">
        <title>Metabolic interaction between xylem feeders and their symbionts.</title>
        <authorList>
            <person name="Chouaia B."/>
        </authorList>
    </citation>
    <scope>NUCLEOTIDE SEQUENCE [LARGE SCALE GENOMIC DNA]</scope>
    <source>
        <strain evidence="2 3">Gra</strain>
    </source>
</reference>
<dbReference type="AlphaFoldDB" id="A0A2N4XXG4"/>
<evidence type="ECO:0000259" key="1">
    <source>
        <dbReference type="Pfam" id="PF01761"/>
    </source>
</evidence>
<dbReference type="InterPro" id="IPR030960">
    <property type="entry name" value="DHQS/DOIS_N"/>
</dbReference>
<comment type="caution">
    <text evidence="2">The sequence shown here is derived from an EMBL/GenBank/DDBJ whole genome shotgun (WGS) entry which is preliminary data.</text>
</comment>
<dbReference type="SUPFAM" id="SSF56796">
    <property type="entry name" value="Dehydroquinate synthase-like"/>
    <property type="match status" value="1"/>
</dbReference>
<evidence type="ECO:0000313" key="2">
    <source>
        <dbReference type="EMBL" id="PLK59146.1"/>
    </source>
</evidence>
<dbReference type="Pfam" id="PF01761">
    <property type="entry name" value="DHQ_synthase"/>
    <property type="match status" value="1"/>
</dbReference>
<organism evidence="2 3">
    <name type="scientific">Candidatus Palibaumannia cicadellinicola</name>
    <dbReference type="NCBI Taxonomy" id="186490"/>
    <lineage>
        <taxon>Bacteria</taxon>
        <taxon>Pseudomonadati</taxon>
        <taxon>Pseudomonadota</taxon>
        <taxon>Gammaproteobacteria</taxon>
        <taxon>Candidatus Palibaumannia</taxon>
    </lineage>
</organism>
<proteinExistence type="predicted"/>
<dbReference type="EMBL" id="NJPO01000039">
    <property type="protein sequence ID" value="PLK59146.1"/>
    <property type="molecule type" value="Genomic_DNA"/>
</dbReference>
<sequence length="46" mass="5028">MVVTCILPDGEQYKSLAMLDKIVTTLLERNHNRDTTIIALGGGVIN</sequence>
<dbReference type="Proteomes" id="UP000234253">
    <property type="component" value="Unassembled WGS sequence"/>
</dbReference>
<gene>
    <name evidence="2" type="ORF">CEX73_00695</name>
</gene>
<evidence type="ECO:0000313" key="3">
    <source>
        <dbReference type="Proteomes" id="UP000234253"/>
    </source>
</evidence>
<accession>A0A2N4XXG4</accession>
<name>A0A2N4XXG4_9GAMM</name>
<protein>
    <recommendedName>
        <fullName evidence="1">3-dehydroquinate synthase N-terminal domain-containing protein</fullName>
    </recommendedName>
</protein>
<dbReference type="Gene3D" id="3.40.50.1970">
    <property type="match status" value="1"/>
</dbReference>